<feature type="region of interest" description="Disordered" evidence="1">
    <location>
        <begin position="149"/>
        <end position="172"/>
    </location>
</feature>
<proteinExistence type="predicted"/>
<keyword evidence="3" id="KW-1185">Reference proteome</keyword>
<dbReference type="EMBL" id="BSYO01000006">
    <property type="protein sequence ID" value="GMH06449.1"/>
    <property type="molecule type" value="Genomic_DNA"/>
</dbReference>
<accession>A0AAD3XJ49</accession>
<reference evidence="2" key="1">
    <citation type="submission" date="2023-05" db="EMBL/GenBank/DDBJ databases">
        <title>Nepenthes gracilis genome sequencing.</title>
        <authorList>
            <person name="Fukushima K."/>
        </authorList>
    </citation>
    <scope>NUCLEOTIDE SEQUENCE</scope>
    <source>
        <strain evidence="2">SING2019-196</strain>
    </source>
</reference>
<name>A0AAD3XJ49_NEPGR</name>
<sequence length="172" mass="18817">MTSDAAKVGTTLDWCSTSSPLTTTTLSQQALRKSPKTSSTFHPSASRTLELSGFPSLSKPDTTSTLEFSSHSCLANFSLAIPLTIARRSTPYTKRSRFISHKALRRSLTAARKLFGIFPLAAARLKALQIPHSQLPVEALRQQAFRTRNTPNLSLKSSPEISPEAAQKPLRH</sequence>
<organism evidence="2 3">
    <name type="scientific">Nepenthes gracilis</name>
    <name type="common">Slender pitcher plant</name>
    <dbReference type="NCBI Taxonomy" id="150966"/>
    <lineage>
        <taxon>Eukaryota</taxon>
        <taxon>Viridiplantae</taxon>
        <taxon>Streptophyta</taxon>
        <taxon>Embryophyta</taxon>
        <taxon>Tracheophyta</taxon>
        <taxon>Spermatophyta</taxon>
        <taxon>Magnoliopsida</taxon>
        <taxon>eudicotyledons</taxon>
        <taxon>Gunneridae</taxon>
        <taxon>Pentapetalae</taxon>
        <taxon>Caryophyllales</taxon>
        <taxon>Nepenthaceae</taxon>
        <taxon>Nepenthes</taxon>
    </lineage>
</organism>
<evidence type="ECO:0000256" key="1">
    <source>
        <dbReference type="SAM" id="MobiDB-lite"/>
    </source>
</evidence>
<evidence type="ECO:0000313" key="2">
    <source>
        <dbReference type="EMBL" id="GMH06449.1"/>
    </source>
</evidence>
<gene>
    <name evidence="2" type="ORF">Nepgr_008289</name>
</gene>
<dbReference type="Proteomes" id="UP001279734">
    <property type="component" value="Unassembled WGS sequence"/>
</dbReference>
<feature type="region of interest" description="Disordered" evidence="1">
    <location>
        <begin position="26"/>
        <end position="46"/>
    </location>
</feature>
<comment type="caution">
    <text evidence="2">The sequence shown here is derived from an EMBL/GenBank/DDBJ whole genome shotgun (WGS) entry which is preliminary data.</text>
</comment>
<feature type="compositionally biased region" description="Polar residues" evidence="1">
    <location>
        <begin position="149"/>
        <end position="160"/>
    </location>
</feature>
<evidence type="ECO:0000313" key="3">
    <source>
        <dbReference type="Proteomes" id="UP001279734"/>
    </source>
</evidence>
<protein>
    <submittedName>
        <fullName evidence="2">Uncharacterized protein</fullName>
    </submittedName>
</protein>
<feature type="compositionally biased region" description="Polar residues" evidence="1">
    <location>
        <begin position="28"/>
        <end position="46"/>
    </location>
</feature>
<dbReference type="AlphaFoldDB" id="A0AAD3XJ49"/>